<protein>
    <recommendedName>
        <fullName evidence="4">PF09926 repeat protein</fullName>
    </recommendedName>
</protein>
<dbReference type="EMBL" id="AHON02000050">
    <property type="protein sequence ID" value="EKO33549.1"/>
    <property type="molecule type" value="Genomic_DNA"/>
</dbReference>
<feature type="region of interest" description="Disordered" evidence="1">
    <location>
        <begin position="1"/>
        <end position="34"/>
    </location>
</feature>
<reference evidence="2" key="1">
    <citation type="submission" date="2012-10" db="EMBL/GenBank/DDBJ databases">
        <authorList>
            <person name="Harkins D.M."/>
            <person name="Durkin A.S."/>
            <person name="Brinkac L.M."/>
            <person name="Haft D.H."/>
            <person name="Selengut J.D."/>
            <person name="Sanka R."/>
            <person name="DePew J."/>
            <person name="Purushe J."/>
            <person name="Matthias M.A."/>
            <person name="Vinetz J.M."/>
            <person name="Sutton G.G."/>
            <person name="Nierman W.C."/>
            <person name="Fouts D.E."/>
        </authorList>
    </citation>
    <scope>NUCLEOTIDE SEQUENCE [LARGE SCALE GENOMIC DNA]</scope>
    <source>
        <strain evidence="2">MOR084</strain>
    </source>
</reference>
<dbReference type="Proteomes" id="UP000006329">
    <property type="component" value="Unassembled WGS sequence"/>
</dbReference>
<comment type="caution">
    <text evidence="2">The sequence shown here is derived from an EMBL/GenBank/DDBJ whole genome shotgun (WGS) entry which is preliminary data.</text>
</comment>
<name>A0A0E2BEB8_9LEPT</name>
<proteinExistence type="predicted"/>
<evidence type="ECO:0000256" key="1">
    <source>
        <dbReference type="SAM" id="MobiDB-lite"/>
    </source>
</evidence>
<organism evidence="2 3">
    <name type="scientific">Leptospira santarosai str. MOR084</name>
    <dbReference type="NCBI Taxonomy" id="1049984"/>
    <lineage>
        <taxon>Bacteria</taxon>
        <taxon>Pseudomonadati</taxon>
        <taxon>Spirochaetota</taxon>
        <taxon>Spirochaetia</taxon>
        <taxon>Leptospirales</taxon>
        <taxon>Leptospiraceae</taxon>
        <taxon>Leptospira</taxon>
    </lineage>
</organism>
<evidence type="ECO:0008006" key="4">
    <source>
        <dbReference type="Google" id="ProtNLM"/>
    </source>
</evidence>
<evidence type="ECO:0000313" key="3">
    <source>
        <dbReference type="Proteomes" id="UP000006329"/>
    </source>
</evidence>
<keyword evidence="3" id="KW-1185">Reference proteome</keyword>
<sequence length="95" mass="11111">MERANLRNKLRNRNPEGVSFQSGGRMETKKNGTNKWYVPGEAVRDRRTGQKMYVDAPWSSEIKCIYYNTITDELVKLEVPCEDLEKVEETDPKDR</sequence>
<evidence type="ECO:0000313" key="2">
    <source>
        <dbReference type="EMBL" id="EKO33549.1"/>
    </source>
</evidence>
<accession>A0A0E2BEB8</accession>
<dbReference type="AlphaFoldDB" id="A0A0E2BEB8"/>
<gene>
    <name evidence="2" type="ORF">LEP1GSC179_1923</name>
</gene>
<feature type="compositionally biased region" description="Basic residues" evidence="1">
    <location>
        <begin position="1"/>
        <end position="12"/>
    </location>
</feature>